<comment type="caution">
    <text evidence="3">The sequence shown here is derived from an EMBL/GenBank/DDBJ whole genome shotgun (WGS) entry which is preliminary data.</text>
</comment>
<dbReference type="EMBL" id="JBHTJA010000013">
    <property type="protein sequence ID" value="MFD0900689.1"/>
    <property type="molecule type" value="Genomic_DNA"/>
</dbReference>
<sequence length="295" mass="32330">MAVWARSKSRPAEGPGGVPRRRRRWAVITSVLLVVLGGGAYVTYQWTRPYLHGTGCEVSTTAGKMSLSLEQGANSATIAAVAFRKELPERAVVIAYATAIQESHLRNLAGGDRDSVGMFQQRPSQGWGTPEQLRDPVVSTSKFYDGLVKVKDYLDKDLHIAAQEVQRSADGSLYQQHEPEGELLAAAFTGKEPATARCWFPPGERTEPRRDEAVREMRRAFGGGLKASRGGAEPWTALAVSGERIGWAVASWAVTHAQMYGLTEVRHAGRVWRAETGHDGWKPDPDAPKDKVIIR</sequence>
<feature type="transmembrane region" description="Helical" evidence="2">
    <location>
        <begin position="25"/>
        <end position="44"/>
    </location>
</feature>
<evidence type="ECO:0000256" key="2">
    <source>
        <dbReference type="SAM" id="Phobius"/>
    </source>
</evidence>
<accession>A0ABW3EQ64</accession>
<feature type="region of interest" description="Disordered" evidence="1">
    <location>
        <begin position="275"/>
        <end position="295"/>
    </location>
</feature>
<gene>
    <name evidence="3" type="ORF">ACFQ11_09835</name>
</gene>
<proteinExistence type="predicted"/>
<keyword evidence="2" id="KW-0812">Transmembrane</keyword>
<evidence type="ECO:0000256" key="1">
    <source>
        <dbReference type="SAM" id="MobiDB-lite"/>
    </source>
</evidence>
<name>A0ABW3EQ64_9ACTN</name>
<keyword evidence="2" id="KW-0472">Membrane</keyword>
<protein>
    <recommendedName>
        <fullName evidence="5">Heavy metal transporter</fullName>
    </recommendedName>
</protein>
<evidence type="ECO:0008006" key="5">
    <source>
        <dbReference type="Google" id="ProtNLM"/>
    </source>
</evidence>
<evidence type="ECO:0000313" key="3">
    <source>
        <dbReference type="EMBL" id="MFD0900689.1"/>
    </source>
</evidence>
<organism evidence="3 4">
    <name type="scientific">Actinomadura sediminis</name>
    <dbReference type="NCBI Taxonomy" id="1038904"/>
    <lineage>
        <taxon>Bacteria</taxon>
        <taxon>Bacillati</taxon>
        <taxon>Actinomycetota</taxon>
        <taxon>Actinomycetes</taxon>
        <taxon>Streptosporangiales</taxon>
        <taxon>Thermomonosporaceae</taxon>
        <taxon>Actinomadura</taxon>
    </lineage>
</organism>
<evidence type="ECO:0000313" key="4">
    <source>
        <dbReference type="Proteomes" id="UP001596972"/>
    </source>
</evidence>
<dbReference type="Proteomes" id="UP001596972">
    <property type="component" value="Unassembled WGS sequence"/>
</dbReference>
<reference evidence="4" key="1">
    <citation type="journal article" date="2019" name="Int. J. Syst. Evol. Microbiol.">
        <title>The Global Catalogue of Microorganisms (GCM) 10K type strain sequencing project: providing services to taxonomists for standard genome sequencing and annotation.</title>
        <authorList>
            <consortium name="The Broad Institute Genomics Platform"/>
            <consortium name="The Broad Institute Genome Sequencing Center for Infectious Disease"/>
            <person name="Wu L."/>
            <person name="Ma J."/>
        </authorList>
    </citation>
    <scope>NUCLEOTIDE SEQUENCE [LARGE SCALE GENOMIC DNA]</scope>
    <source>
        <strain evidence="4">JCM 31202</strain>
    </source>
</reference>
<keyword evidence="4" id="KW-1185">Reference proteome</keyword>
<keyword evidence="2" id="KW-1133">Transmembrane helix</keyword>
<dbReference type="RefSeq" id="WP_378297689.1">
    <property type="nucleotide sequence ID" value="NZ_JBHTJA010000013.1"/>
</dbReference>